<dbReference type="EMBL" id="BART01019105">
    <property type="protein sequence ID" value="GAG81971.1"/>
    <property type="molecule type" value="Genomic_DNA"/>
</dbReference>
<name>X1CCI4_9ZZZZ</name>
<comment type="caution">
    <text evidence="1">The sequence shown here is derived from an EMBL/GenBank/DDBJ whole genome shotgun (WGS) entry which is preliminary data.</text>
</comment>
<feature type="non-terminal residue" evidence="1">
    <location>
        <position position="37"/>
    </location>
</feature>
<sequence>MPVAIVAQNNLENNVKIILSDPSKGENYLKGYTQPLA</sequence>
<gene>
    <name evidence="1" type="ORF">S01H4_35856</name>
</gene>
<organism evidence="1">
    <name type="scientific">marine sediment metagenome</name>
    <dbReference type="NCBI Taxonomy" id="412755"/>
    <lineage>
        <taxon>unclassified sequences</taxon>
        <taxon>metagenomes</taxon>
        <taxon>ecological metagenomes</taxon>
    </lineage>
</organism>
<proteinExistence type="predicted"/>
<protein>
    <submittedName>
        <fullName evidence="1">Uncharacterized protein</fullName>
    </submittedName>
</protein>
<accession>X1CCI4</accession>
<reference evidence="1" key="1">
    <citation type="journal article" date="2014" name="Front. Microbiol.">
        <title>High frequency of phylogenetically diverse reductive dehalogenase-homologous genes in deep subseafloor sedimentary metagenomes.</title>
        <authorList>
            <person name="Kawai M."/>
            <person name="Futagami T."/>
            <person name="Toyoda A."/>
            <person name="Takaki Y."/>
            <person name="Nishi S."/>
            <person name="Hori S."/>
            <person name="Arai W."/>
            <person name="Tsubouchi T."/>
            <person name="Morono Y."/>
            <person name="Uchiyama I."/>
            <person name="Ito T."/>
            <person name="Fujiyama A."/>
            <person name="Inagaki F."/>
            <person name="Takami H."/>
        </authorList>
    </citation>
    <scope>NUCLEOTIDE SEQUENCE</scope>
    <source>
        <strain evidence="1">Expedition CK06-06</strain>
    </source>
</reference>
<dbReference type="AlphaFoldDB" id="X1CCI4"/>
<evidence type="ECO:0000313" key="1">
    <source>
        <dbReference type="EMBL" id="GAG81971.1"/>
    </source>
</evidence>